<keyword evidence="13" id="KW-1185">Reference proteome</keyword>
<keyword evidence="11" id="KW-0812">Transmembrane</keyword>
<comment type="pathway">
    <text evidence="2">Secondary metabolite biosynthesis.</text>
</comment>
<dbReference type="PANTHER" id="PTHR46300:SF7">
    <property type="entry name" value="P450, PUTATIVE (EUROFUNG)-RELATED"/>
    <property type="match status" value="1"/>
</dbReference>
<evidence type="ECO:0000256" key="10">
    <source>
        <dbReference type="RuleBase" id="RU000461"/>
    </source>
</evidence>
<dbReference type="EMBL" id="SGPL01000341">
    <property type="protein sequence ID" value="THH13596.1"/>
    <property type="molecule type" value="Genomic_DNA"/>
</dbReference>
<comment type="similarity">
    <text evidence="3 10">Belongs to the cytochrome P450 family.</text>
</comment>
<evidence type="ECO:0000256" key="7">
    <source>
        <dbReference type="ARBA" id="ARBA00023004"/>
    </source>
</evidence>
<dbReference type="AlphaFoldDB" id="A0A4S4LMY5"/>
<evidence type="ECO:0000256" key="5">
    <source>
        <dbReference type="ARBA" id="ARBA00022723"/>
    </source>
</evidence>
<dbReference type="PROSITE" id="PS00086">
    <property type="entry name" value="CYTOCHROME_P450"/>
    <property type="match status" value="1"/>
</dbReference>
<dbReference type="GO" id="GO:0004497">
    <property type="term" value="F:monooxygenase activity"/>
    <property type="evidence" value="ECO:0007669"/>
    <property type="project" value="UniProtKB-KW"/>
</dbReference>
<keyword evidence="6 10" id="KW-0560">Oxidoreductase</keyword>
<dbReference type="InterPro" id="IPR002401">
    <property type="entry name" value="Cyt_P450_E_grp-I"/>
</dbReference>
<evidence type="ECO:0000256" key="8">
    <source>
        <dbReference type="ARBA" id="ARBA00023033"/>
    </source>
</evidence>
<evidence type="ECO:0000256" key="3">
    <source>
        <dbReference type="ARBA" id="ARBA00010617"/>
    </source>
</evidence>
<keyword evidence="11" id="KW-1133">Transmembrane helix</keyword>
<dbReference type="Proteomes" id="UP000310158">
    <property type="component" value="Unassembled WGS sequence"/>
</dbReference>
<reference evidence="12 13" key="1">
    <citation type="submission" date="2019-02" db="EMBL/GenBank/DDBJ databases">
        <title>Genome sequencing of the rare red list fungi Bondarzewia mesenterica.</title>
        <authorList>
            <person name="Buettner E."/>
            <person name="Kellner H."/>
        </authorList>
    </citation>
    <scope>NUCLEOTIDE SEQUENCE [LARGE SCALE GENOMIC DNA]</scope>
    <source>
        <strain evidence="12 13">DSM 108281</strain>
    </source>
</reference>
<evidence type="ECO:0000256" key="1">
    <source>
        <dbReference type="ARBA" id="ARBA00001971"/>
    </source>
</evidence>
<dbReference type="SUPFAM" id="SSF48264">
    <property type="entry name" value="Cytochrome P450"/>
    <property type="match status" value="1"/>
</dbReference>
<dbReference type="GO" id="GO:0020037">
    <property type="term" value="F:heme binding"/>
    <property type="evidence" value="ECO:0007669"/>
    <property type="project" value="InterPro"/>
</dbReference>
<keyword evidence="5 9" id="KW-0479">Metal-binding</keyword>
<dbReference type="InterPro" id="IPR036396">
    <property type="entry name" value="Cyt_P450_sf"/>
</dbReference>
<dbReference type="InterPro" id="IPR050364">
    <property type="entry name" value="Cytochrome_P450_fung"/>
</dbReference>
<protein>
    <recommendedName>
        <fullName evidence="14">Cytochrome P450</fullName>
    </recommendedName>
</protein>
<dbReference type="Gene3D" id="1.10.630.10">
    <property type="entry name" value="Cytochrome P450"/>
    <property type="match status" value="1"/>
</dbReference>
<dbReference type="OrthoDB" id="2789670at2759"/>
<dbReference type="PRINTS" id="PR00463">
    <property type="entry name" value="EP450I"/>
</dbReference>
<evidence type="ECO:0000313" key="12">
    <source>
        <dbReference type="EMBL" id="THH13596.1"/>
    </source>
</evidence>
<keyword evidence="11" id="KW-0472">Membrane</keyword>
<keyword evidence="7 9" id="KW-0408">Iron</keyword>
<evidence type="ECO:0000256" key="4">
    <source>
        <dbReference type="ARBA" id="ARBA00022617"/>
    </source>
</evidence>
<proteinExistence type="inferred from homology"/>
<accession>A0A4S4LMY5</accession>
<evidence type="ECO:0000313" key="13">
    <source>
        <dbReference type="Proteomes" id="UP000310158"/>
    </source>
</evidence>
<dbReference type="InterPro" id="IPR017972">
    <property type="entry name" value="Cyt_P450_CS"/>
</dbReference>
<dbReference type="GO" id="GO:0005506">
    <property type="term" value="F:iron ion binding"/>
    <property type="evidence" value="ECO:0007669"/>
    <property type="project" value="InterPro"/>
</dbReference>
<sequence>MSSPRSIGIIAAALLLAFIFYHFHQRSRLSLPPGPQGAFFTGVASLLSRIEPWKQYAAWSRTYGDVISFRVYNRRLVVLNTRKAVHDLLNKRAILYSDRPKLWMVHDLCGRGRTVFNISGTDERHRRYRKVLHNGLSPRATQEYAGILEEETKVLIQGIEEAPQRLEGHYQSRHAVAIIMKVAFGYSVTQQDDFFLQAAEESSKITGWASAPGRWLVDHGFPFLRFVPSWIPGADFKRQTAMWRHRLEALTELPHEWVKKQMASGHFTESFSSRQLRTESGTPVSTEDEDIVKWCAAALYAGAADTTVSALISFIMLMALHPRIQRRAQEEIDRILGRDHAPTFADVERLEYLKCILKELLRYAPVGPLALPHRVIQDDEYSGYLIPKDATVIANVWSIMHDPQTYPDPFVFDPDRFFTVGSEAREEEVAGESRAEEKIQLDPRELAFGFGRRVCPGSSFAEVSMLVAMANILAHFDISPKSDAVAASQRKIEFTTGITRFHSLHLEVTSSPPPPLPLPLRPAAWPSVRLSLPHNFVITRTTSKSSTSIFNPARAVWSSADEIAVVGAKGSAENVFPEGP</sequence>
<comment type="cofactor">
    <cofactor evidence="1 9">
        <name>heme</name>
        <dbReference type="ChEBI" id="CHEBI:30413"/>
    </cofactor>
</comment>
<evidence type="ECO:0000256" key="2">
    <source>
        <dbReference type="ARBA" id="ARBA00005179"/>
    </source>
</evidence>
<dbReference type="Pfam" id="PF00067">
    <property type="entry name" value="p450"/>
    <property type="match status" value="1"/>
</dbReference>
<feature type="binding site" description="axial binding residue" evidence="9">
    <location>
        <position position="455"/>
    </location>
    <ligand>
        <name>heme</name>
        <dbReference type="ChEBI" id="CHEBI:30413"/>
    </ligand>
    <ligandPart>
        <name>Fe</name>
        <dbReference type="ChEBI" id="CHEBI:18248"/>
    </ligandPart>
</feature>
<evidence type="ECO:0000256" key="11">
    <source>
        <dbReference type="SAM" id="Phobius"/>
    </source>
</evidence>
<dbReference type="InterPro" id="IPR001128">
    <property type="entry name" value="Cyt_P450"/>
</dbReference>
<comment type="caution">
    <text evidence="12">The sequence shown here is derived from an EMBL/GenBank/DDBJ whole genome shotgun (WGS) entry which is preliminary data.</text>
</comment>
<evidence type="ECO:0000256" key="6">
    <source>
        <dbReference type="ARBA" id="ARBA00023002"/>
    </source>
</evidence>
<keyword evidence="4 9" id="KW-0349">Heme</keyword>
<evidence type="ECO:0000256" key="9">
    <source>
        <dbReference type="PIRSR" id="PIRSR602401-1"/>
    </source>
</evidence>
<dbReference type="PANTHER" id="PTHR46300">
    <property type="entry name" value="P450, PUTATIVE (EUROFUNG)-RELATED-RELATED"/>
    <property type="match status" value="1"/>
</dbReference>
<dbReference type="CDD" id="cd11065">
    <property type="entry name" value="CYP64-like"/>
    <property type="match status" value="1"/>
</dbReference>
<organism evidence="12 13">
    <name type="scientific">Bondarzewia mesenterica</name>
    <dbReference type="NCBI Taxonomy" id="1095465"/>
    <lineage>
        <taxon>Eukaryota</taxon>
        <taxon>Fungi</taxon>
        <taxon>Dikarya</taxon>
        <taxon>Basidiomycota</taxon>
        <taxon>Agaricomycotina</taxon>
        <taxon>Agaricomycetes</taxon>
        <taxon>Russulales</taxon>
        <taxon>Bondarzewiaceae</taxon>
        <taxon>Bondarzewia</taxon>
    </lineage>
</organism>
<feature type="transmembrane region" description="Helical" evidence="11">
    <location>
        <begin position="7"/>
        <end position="24"/>
    </location>
</feature>
<keyword evidence="8 10" id="KW-0503">Monooxygenase</keyword>
<name>A0A4S4LMY5_9AGAM</name>
<evidence type="ECO:0008006" key="14">
    <source>
        <dbReference type="Google" id="ProtNLM"/>
    </source>
</evidence>
<dbReference type="GO" id="GO:0016705">
    <property type="term" value="F:oxidoreductase activity, acting on paired donors, with incorporation or reduction of molecular oxygen"/>
    <property type="evidence" value="ECO:0007669"/>
    <property type="project" value="InterPro"/>
</dbReference>
<dbReference type="PRINTS" id="PR00385">
    <property type="entry name" value="P450"/>
</dbReference>
<gene>
    <name evidence="12" type="ORF">EW146_g6645</name>
</gene>